<dbReference type="AlphaFoldDB" id="A0A0C2VS24"/>
<evidence type="ECO:0000313" key="6">
    <source>
        <dbReference type="Proteomes" id="UP000627573"/>
    </source>
</evidence>
<dbReference type="EMBL" id="JAECSB010000083">
    <property type="protein sequence ID" value="MBH5145564.1"/>
    <property type="molecule type" value="Genomic_DNA"/>
</dbReference>
<dbReference type="Proteomes" id="UP000627573">
    <property type="component" value="Unassembled WGS sequence"/>
</dbReference>
<reference evidence="4 5" key="1">
    <citation type="submission" date="2020-03" db="EMBL/GenBank/DDBJ databases">
        <title>Screen low temperature-resistant strains for efficient degradation of petroleum hydrocarbons under the low temperature.</title>
        <authorList>
            <person name="Wang Y."/>
            <person name="Chen J."/>
        </authorList>
    </citation>
    <scope>NUCLEOTIDE SEQUENCE [LARGE SCALE GENOMIC DNA]</scope>
    <source>
        <strain evidence="4 5">KB1</strain>
    </source>
</reference>
<dbReference type="Proteomes" id="UP000502345">
    <property type="component" value="Chromosome"/>
</dbReference>
<evidence type="ECO:0000313" key="3">
    <source>
        <dbReference type="EMBL" id="MBH5145564.1"/>
    </source>
</evidence>
<gene>
    <name evidence="4" type="ORF">G9444_1276</name>
    <name evidence="3" type="ORF">I3517_23490</name>
</gene>
<dbReference type="RefSeq" id="WP_042950976.1">
    <property type="nucleotide sequence ID" value="NZ_CP011295.1"/>
</dbReference>
<organism evidence="3 6">
    <name type="scientific">Rhodococcus erythropolis</name>
    <name type="common">Arthrobacter picolinophilus</name>
    <dbReference type="NCBI Taxonomy" id="1833"/>
    <lineage>
        <taxon>Bacteria</taxon>
        <taxon>Bacillati</taxon>
        <taxon>Actinomycetota</taxon>
        <taxon>Actinomycetes</taxon>
        <taxon>Mycobacteriales</taxon>
        <taxon>Nocardiaceae</taxon>
        <taxon>Rhodococcus</taxon>
        <taxon>Rhodococcus erythropolis group</taxon>
    </lineage>
</organism>
<name>A0A0C2VS24_RHOER</name>
<proteinExistence type="predicted"/>
<keyword evidence="6" id="KW-1185">Reference proteome</keyword>
<keyword evidence="2" id="KW-0732">Signal</keyword>
<dbReference type="EMBL" id="CP050124">
    <property type="protein sequence ID" value="QIP38520.1"/>
    <property type="molecule type" value="Genomic_DNA"/>
</dbReference>
<feature type="chain" id="PRO_5011847213" description="Secreted protein" evidence="2">
    <location>
        <begin position="37"/>
        <end position="290"/>
    </location>
</feature>
<feature type="region of interest" description="Disordered" evidence="1">
    <location>
        <begin position="265"/>
        <end position="290"/>
    </location>
</feature>
<accession>A0A0C2VS24</accession>
<evidence type="ECO:0008006" key="7">
    <source>
        <dbReference type="Google" id="ProtNLM"/>
    </source>
</evidence>
<evidence type="ECO:0000256" key="2">
    <source>
        <dbReference type="SAM" id="SignalP"/>
    </source>
</evidence>
<sequence>MSRRSTSRGLFGALATATVFATVTAVGSLSASIAGAAPAAEIPFGGWDSCPIDNPETSTCMDVTVTGGNMKIGKLSVGIPAGAMRIAGGVAYRENPEAEFGFDQVFIPPNDNSRGIYAEPIDIPGGALGIDLPFNNLFGLNKASATVESTSALPTVDAFQLGVKLPVKLKIANPLLGGKCYLGSDSNPVQLNLDVTEYGVLEEVPGFPDTAVVRNTGHTGQPFAVPTASGCGPFGVLNPIVNWRAGLPSSTTSNSLTTTSDVYNIGADSLRPQPAGSPEPAAVAAERSAK</sequence>
<feature type="signal peptide" evidence="2">
    <location>
        <begin position="1"/>
        <end position="36"/>
    </location>
</feature>
<evidence type="ECO:0000313" key="5">
    <source>
        <dbReference type="Proteomes" id="UP000502345"/>
    </source>
</evidence>
<dbReference type="KEGG" id="reb:XU06_05660"/>
<reference evidence="3 6" key="2">
    <citation type="submission" date="2020-12" db="EMBL/GenBank/DDBJ databases">
        <title>Draft genome sequence of furan degrading bacterial strain FUR100.</title>
        <authorList>
            <person name="Woiski C."/>
        </authorList>
    </citation>
    <scope>NUCLEOTIDE SEQUENCE [LARGE SCALE GENOMIC DNA]</scope>
    <source>
        <strain evidence="3 6">FUR100</strain>
    </source>
</reference>
<evidence type="ECO:0000313" key="4">
    <source>
        <dbReference type="EMBL" id="QIP38520.1"/>
    </source>
</evidence>
<protein>
    <recommendedName>
        <fullName evidence="7">Secreted protein</fullName>
    </recommendedName>
</protein>
<evidence type="ECO:0000256" key="1">
    <source>
        <dbReference type="SAM" id="MobiDB-lite"/>
    </source>
</evidence>